<organism evidence="2 3">
    <name type="scientific">Vanilla planifolia</name>
    <name type="common">Vanilla</name>
    <dbReference type="NCBI Taxonomy" id="51239"/>
    <lineage>
        <taxon>Eukaryota</taxon>
        <taxon>Viridiplantae</taxon>
        <taxon>Streptophyta</taxon>
        <taxon>Embryophyta</taxon>
        <taxon>Tracheophyta</taxon>
        <taxon>Spermatophyta</taxon>
        <taxon>Magnoliopsida</taxon>
        <taxon>Liliopsida</taxon>
        <taxon>Asparagales</taxon>
        <taxon>Orchidaceae</taxon>
        <taxon>Vanilloideae</taxon>
        <taxon>Vanilleae</taxon>
        <taxon>Vanilla</taxon>
    </lineage>
</organism>
<feature type="compositionally biased region" description="Low complexity" evidence="1">
    <location>
        <begin position="95"/>
        <end position="127"/>
    </location>
</feature>
<dbReference type="AlphaFoldDB" id="A0A835R472"/>
<comment type="caution">
    <text evidence="2">The sequence shown here is derived from an EMBL/GenBank/DDBJ whole genome shotgun (WGS) entry which is preliminary data.</text>
</comment>
<evidence type="ECO:0000313" key="3">
    <source>
        <dbReference type="Proteomes" id="UP000636800"/>
    </source>
</evidence>
<proteinExistence type="predicted"/>
<evidence type="ECO:0000313" key="2">
    <source>
        <dbReference type="EMBL" id="KAG0479628.1"/>
    </source>
</evidence>
<evidence type="ECO:0008006" key="4">
    <source>
        <dbReference type="Google" id="ProtNLM"/>
    </source>
</evidence>
<dbReference type="InterPro" id="IPR008480">
    <property type="entry name" value="DUF761_pln"/>
</dbReference>
<protein>
    <recommendedName>
        <fullName evidence="4">DUF761 domain-containing protein</fullName>
    </recommendedName>
</protein>
<keyword evidence="3" id="KW-1185">Reference proteome</keyword>
<dbReference type="Pfam" id="PF05553">
    <property type="entry name" value="DUF761"/>
    <property type="match status" value="1"/>
</dbReference>
<sequence length="161" mass="17869">MAFGRSKVLARLRKAVAKVRFLINFNFRKWLLSSSAASHRRLSLDSQPHTPGLLDATDIGDEWSYYLFGSGSPPTRPSSSLRKAGGSSASPPHPLGTTSPPLLRTRTPPLRRTMSRAASGSSASSASDDINQRADEFIENFYRQLRMERQISLELRYCNGK</sequence>
<dbReference type="Proteomes" id="UP000636800">
    <property type="component" value="Chromosome 5"/>
</dbReference>
<dbReference type="PANTHER" id="PTHR33098:SF112">
    <property type="entry name" value="COTTON FIBER PROTEIN"/>
    <property type="match status" value="1"/>
</dbReference>
<feature type="compositionally biased region" description="Low complexity" evidence="1">
    <location>
        <begin position="71"/>
        <end position="80"/>
    </location>
</feature>
<reference evidence="2 3" key="1">
    <citation type="journal article" date="2020" name="Nat. Food">
        <title>A phased Vanilla planifolia genome enables genetic improvement of flavour and production.</title>
        <authorList>
            <person name="Hasing T."/>
            <person name="Tang H."/>
            <person name="Brym M."/>
            <person name="Khazi F."/>
            <person name="Huang T."/>
            <person name="Chambers A.H."/>
        </authorList>
    </citation>
    <scope>NUCLEOTIDE SEQUENCE [LARGE SCALE GENOMIC DNA]</scope>
    <source>
        <tissue evidence="2">Leaf</tissue>
    </source>
</reference>
<dbReference type="EMBL" id="JADCNL010000005">
    <property type="protein sequence ID" value="KAG0479628.1"/>
    <property type="molecule type" value="Genomic_DNA"/>
</dbReference>
<name>A0A835R472_VANPL</name>
<gene>
    <name evidence="2" type="ORF">HPP92_010486</name>
</gene>
<evidence type="ECO:0000256" key="1">
    <source>
        <dbReference type="SAM" id="MobiDB-lite"/>
    </source>
</evidence>
<dbReference type="PANTHER" id="PTHR33098">
    <property type="entry name" value="COTTON FIBER (DUF761)"/>
    <property type="match status" value="1"/>
</dbReference>
<dbReference type="OrthoDB" id="287393at2759"/>
<accession>A0A835R472</accession>
<feature type="region of interest" description="Disordered" evidence="1">
    <location>
        <begin position="71"/>
        <end position="128"/>
    </location>
</feature>